<dbReference type="GO" id="GO:0004523">
    <property type="term" value="F:RNA-DNA hybrid ribonuclease activity"/>
    <property type="evidence" value="ECO:0007669"/>
    <property type="project" value="InterPro"/>
</dbReference>
<dbReference type="GO" id="GO:0003676">
    <property type="term" value="F:nucleic acid binding"/>
    <property type="evidence" value="ECO:0007669"/>
    <property type="project" value="InterPro"/>
</dbReference>
<dbReference type="InterPro" id="IPR040256">
    <property type="entry name" value="At4g02000-like"/>
</dbReference>
<comment type="caution">
    <text evidence="6">The sequence shown here is derived from an EMBL/GenBank/DDBJ whole genome shotgun (WGS) entry which is preliminary data.</text>
</comment>
<feature type="domain" description="DUF4283" evidence="4">
    <location>
        <begin position="124"/>
        <end position="201"/>
    </location>
</feature>
<evidence type="ECO:0000259" key="2">
    <source>
        <dbReference type="Pfam" id="PF13456"/>
    </source>
</evidence>
<feature type="domain" description="Zinc knuckle CX2CX4HX4C" evidence="5">
    <location>
        <begin position="267"/>
        <end position="314"/>
    </location>
</feature>
<dbReference type="Gene3D" id="3.30.420.10">
    <property type="entry name" value="Ribonuclease H-like superfamily/Ribonuclease H"/>
    <property type="match status" value="1"/>
</dbReference>
<dbReference type="PANTHER" id="PTHR31286:SF180">
    <property type="entry name" value="OS10G0362600 PROTEIN"/>
    <property type="match status" value="1"/>
</dbReference>
<dbReference type="InterPro" id="IPR044730">
    <property type="entry name" value="RNase_H-like_dom_plant"/>
</dbReference>
<proteinExistence type="predicted"/>
<dbReference type="EMBL" id="JAATIP010000014">
    <property type="protein sequence ID" value="KAF4393349.1"/>
    <property type="molecule type" value="Genomic_DNA"/>
</dbReference>
<dbReference type="InterPro" id="IPR002156">
    <property type="entry name" value="RNaseH_domain"/>
</dbReference>
<dbReference type="InterPro" id="IPR025836">
    <property type="entry name" value="Zn_knuckle_CX2CX4HX4C"/>
</dbReference>
<feature type="region of interest" description="Disordered" evidence="1">
    <location>
        <begin position="431"/>
        <end position="456"/>
    </location>
</feature>
<reference evidence="6 7" key="1">
    <citation type="journal article" date="2020" name="bioRxiv">
        <title>Sequence and annotation of 42 cannabis genomes reveals extensive copy number variation in cannabinoid synthesis and pathogen resistance genes.</title>
        <authorList>
            <person name="Mckernan K.J."/>
            <person name="Helbert Y."/>
            <person name="Kane L.T."/>
            <person name="Ebling H."/>
            <person name="Zhang L."/>
            <person name="Liu B."/>
            <person name="Eaton Z."/>
            <person name="Mclaughlin S."/>
            <person name="Kingan S."/>
            <person name="Baybayan P."/>
            <person name="Concepcion G."/>
            <person name="Jordan M."/>
            <person name="Riva A."/>
            <person name="Barbazuk W."/>
            <person name="Harkins T."/>
        </authorList>
    </citation>
    <scope>NUCLEOTIDE SEQUENCE [LARGE SCALE GENOMIC DNA]</scope>
    <source>
        <strain evidence="7">cv. Jamaican Lion 4</strain>
        <tissue evidence="6">Leaf</tissue>
    </source>
</reference>
<evidence type="ECO:0000313" key="6">
    <source>
        <dbReference type="EMBL" id="KAF4393349.1"/>
    </source>
</evidence>
<protein>
    <recommendedName>
        <fullName evidence="8">CCHC-type domain-containing protein</fullName>
    </recommendedName>
</protein>
<sequence length="1037" mass="114597">MGTIRQRGASVRRGYGVPSPVRPCLLNPLRVLGFLIPFSSKGNSHLILLCYSCNSPCFEIVLCFCGGLVYPSFQSESMASAPSLNTNQSLQDNVEVIEEMVSLVENVSVDDFSLDLVPNDEVAKETISRSLVGKFFAKRKVGNGKLRSILSQMWNVSPGWSMQEIHPKIFIFRFSKESDALKVLEKGPWSPCGGFLLLTTMPSDGKWSFADLEHVNIWVRALGVPYRFFSDDNVIKIANRVGSFVLADKVRSNGVIRSNFLRFRVSLDLAKPLLAGVGLDDEDGKKVWSYFKYEWLPLVCYKCGVIGHEEDACSARKRMMVLDDGRSVPLFGPWLKVGSRLENGLAVLKAEDIQERIQMEQEDAPCDTNPKAASKSSVSVEGRVIHGGDNSFSIQGEEGTAKTTPNHISGDPLGARPFNVLESTLGFNNGYDPIHKKGGGKRKGPIGSNPTHRNSKVAKLTGPKGVAKKPIFGYNSVSAVEQVGNKRKKSQPQKECNLFQGDNSNLPHKPGTKDGILDVFAEISVAADATRAYPRDNLNGEEESLKFCEVSRPRKQKKSMGKSDSLLALEQDDGLFEVSVGISNDSKLLTNSALPTGEFMVELSGRDSNFWNASIPSSASWGAKGIFATRDLIRRESCWLVGNGQNVDIWSSPWVPWVASLNLGDLSIWFKPEFLEQLGRLSLLPPGSHDSLVWKSSLDGSFSVKSAYTAIIECRKGDLDVLFQQLWKTPFSERVKLFMWKVGKDILPCGQRLYALFGNTSCCVLCENAEDSLEHLFFHCHMARYCWFKSSWGIRSDLLSFASTREILNWILNPPFGGSVDLPQFSLFAASLCYTLWNVRNKTFHDNLLATPESIFQTVMKSLRETRDWVAPSGSLQQPIVVPGLDRLWSGSLVNIFVDAAMRGTDAFLAILSLDDQGRAIEAFSVKISAGSSLEGETLAIFHAISRCISCNWSRVRIYSDCKVAVDAVLARKIPNWKLSSLFLQLFNLLDGFVSCKLCWISRLLNVAAHSLATRAASLNFCGLFSVTDVSAAMNSN</sequence>
<evidence type="ECO:0000259" key="4">
    <source>
        <dbReference type="Pfam" id="PF14111"/>
    </source>
</evidence>
<feature type="domain" description="RNase H type-1" evidence="2">
    <location>
        <begin position="904"/>
        <end position="1016"/>
    </location>
</feature>
<dbReference type="InterPro" id="IPR026960">
    <property type="entry name" value="RVT-Znf"/>
</dbReference>
<dbReference type="Pfam" id="PF14392">
    <property type="entry name" value="zf-CCHC_4"/>
    <property type="match status" value="1"/>
</dbReference>
<evidence type="ECO:0000313" key="7">
    <source>
        <dbReference type="Proteomes" id="UP000525078"/>
    </source>
</evidence>
<evidence type="ECO:0008006" key="8">
    <source>
        <dbReference type="Google" id="ProtNLM"/>
    </source>
</evidence>
<dbReference type="Pfam" id="PF13456">
    <property type="entry name" value="RVT_3"/>
    <property type="match status" value="1"/>
</dbReference>
<evidence type="ECO:0000256" key="1">
    <source>
        <dbReference type="SAM" id="MobiDB-lite"/>
    </source>
</evidence>
<dbReference type="InterPro" id="IPR036397">
    <property type="entry name" value="RNaseH_sf"/>
</dbReference>
<gene>
    <name evidence="6" type="ORF">F8388_023153</name>
</gene>
<name>A0A7J6HFP6_CANSA</name>
<accession>A0A7J6HFP6</accession>
<dbReference type="SUPFAM" id="SSF53098">
    <property type="entry name" value="Ribonuclease H-like"/>
    <property type="match status" value="1"/>
</dbReference>
<evidence type="ECO:0000259" key="3">
    <source>
        <dbReference type="Pfam" id="PF13966"/>
    </source>
</evidence>
<organism evidence="6 7">
    <name type="scientific">Cannabis sativa</name>
    <name type="common">Hemp</name>
    <name type="synonym">Marijuana</name>
    <dbReference type="NCBI Taxonomy" id="3483"/>
    <lineage>
        <taxon>Eukaryota</taxon>
        <taxon>Viridiplantae</taxon>
        <taxon>Streptophyta</taxon>
        <taxon>Embryophyta</taxon>
        <taxon>Tracheophyta</taxon>
        <taxon>Spermatophyta</taxon>
        <taxon>Magnoliopsida</taxon>
        <taxon>eudicotyledons</taxon>
        <taxon>Gunneridae</taxon>
        <taxon>Pentapetalae</taxon>
        <taxon>rosids</taxon>
        <taxon>fabids</taxon>
        <taxon>Rosales</taxon>
        <taxon>Cannabaceae</taxon>
        <taxon>Cannabis</taxon>
    </lineage>
</organism>
<dbReference type="AlphaFoldDB" id="A0A7J6HFP6"/>
<dbReference type="InterPro" id="IPR025558">
    <property type="entry name" value="DUF4283"/>
</dbReference>
<dbReference type="Pfam" id="PF13966">
    <property type="entry name" value="zf-RVT"/>
    <property type="match status" value="1"/>
</dbReference>
<dbReference type="CDD" id="cd06222">
    <property type="entry name" value="RNase_H_like"/>
    <property type="match status" value="1"/>
</dbReference>
<feature type="region of interest" description="Disordered" evidence="1">
    <location>
        <begin position="389"/>
        <end position="410"/>
    </location>
</feature>
<evidence type="ECO:0000259" key="5">
    <source>
        <dbReference type="Pfam" id="PF14392"/>
    </source>
</evidence>
<dbReference type="Proteomes" id="UP000525078">
    <property type="component" value="Unassembled WGS sequence"/>
</dbReference>
<dbReference type="Pfam" id="PF14111">
    <property type="entry name" value="DUF4283"/>
    <property type="match status" value="1"/>
</dbReference>
<dbReference type="PANTHER" id="PTHR31286">
    <property type="entry name" value="GLYCINE-RICH CELL WALL STRUCTURAL PROTEIN 1.8-LIKE"/>
    <property type="match status" value="1"/>
</dbReference>
<dbReference type="InterPro" id="IPR012337">
    <property type="entry name" value="RNaseH-like_sf"/>
</dbReference>
<feature type="domain" description="Reverse transcriptase zinc-binding" evidence="3">
    <location>
        <begin position="702"/>
        <end position="787"/>
    </location>
</feature>